<keyword evidence="7 8" id="KW-0472">Membrane</keyword>
<evidence type="ECO:0000256" key="9">
    <source>
        <dbReference type="RuleBase" id="RU000488"/>
    </source>
</evidence>
<dbReference type="PRINTS" id="PR00926">
    <property type="entry name" value="MITOCARRIER"/>
</dbReference>
<evidence type="ECO:0000256" key="7">
    <source>
        <dbReference type="ARBA" id="ARBA00023136"/>
    </source>
</evidence>
<keyword evidence="5" id="KW-0677">Repeat</keyword>
<comment type="subcellular location">
    <subcellularLocation>
        <location evidence="1">Membrane</location>
        <topology evidence="1">Multi-pass membrane protein</topology>
    </subcellularLocation>
</comment>
<dbReference type="Pfam" id="PF00153">
    <property type="entry name" value="Mito_carr"/>
    <property type="match status" value="3"/>
</dbReference>
<feature type="repeat" description="Solcar" evidence="8">
    <location>
        <begin position="13"/>
        <end position="113"/>
    </location>
</feature>
<gene>
    <name evidence="10" type="ORF">CSSPTR1EN2_LOCUS1719</name>
</gene>
<keyword evidence="3 9" id="KW-0813">Transport</keyword>
<dbReference type="InterPro" id="IPR002067">
    <property type="entry name" value="MCP"/>
</dbReference>
<comment type="similarity">
    <text evidence="2 9">Belongs to the mitochondrial carrier (TC 2.A.29) family.</text>
</comment>
<keyword evidence="4 8" id="KW-0812">Transmembrane</keyword>
<keyword evidence="11" id="KW-1185">Reference proteome</keyword>
<name>A0ABP0TC27_9BRYO</name>
<feature type="repeat" description="Solcar" evidence="8">
    <location>
        <begin position="127"/>
        <end position="218"/>
    </location>
</feature>
<dbReference type="Gene3D" id="1.50.40.10">
    <property type="entry name" value="Mitochondrial carrier domain"/>
    <property type="match status" value="1"/>
</dbReference>
<evidence type="ECO:0000313" key="10">
    <source>
        <dbReference type="EMBL" id="CAK9192095.1"/>
    </source>
</evidence>
<dbReference type="SUPFAM" id="SSF103506">
    <property type="entry name" value="Mitochondrial carrier"/>
    <property type="match status" value="1"/>
</dbReference>
<evidence type="ECO:0000256" key="4">
    <source>
        <dbReference type="ARBA" id="ARBA00022692"/>
    </source>
</evidence>
<proteinExistence type="inferred from homology"/>
<dbReference type="EMBL" id="OZ019893">
    <property type="protein sequence ID" value="CAK9192095.1"/>
    <property type="molecule type" value="Genomic_DNA"/>
</dbReference>
<dbReference type="Proteomes" id="UP001497512">
    <property type="component" value="Chromosome 1"/>
</dbReference>
<evidence type="ECO:0000256" key="1">
    <source>
        <dbReference type="ARBA" id="ARBA00004141"/>
    </source>
</evidence>
<dbReference type="PROSITE" id="PS50920">
    <property type="entry name" value="SOLCAR"/>
    <property type="match status" value="3"/>
</dbReference>
<evidence type="ECO:0000256" key="6">
    <source>
        <dbReference type="ARBA" id="ARBA00022989"/>
    </source>
</evidence>
<accession>A0ABP0TC27</accession>
<feature type="repeat" description="Solcar" evidence="8">
    <location>
        <begin position="227"/>
        <end position="317"/>
    </location>
</feature>
<evidence type="ECO:0000313" key="11">
    <source>
        <dbReference type="Proteomes" id="UP001497512"/>
    </source>
</evidence>
<organism evidence="10 11">
    <name type="scientific">Sphagnum troendelagicum</name>
    <dbReference type="NCBI Taxonomy" id="128251"/>
    <lineage>
        <taxon>Eukaryota</taxon>
        <taxon>Viridiplantae</taxon>
        <taxon>Streptophyta</taxon>
        <taxon>Embryophyta</taxon>
        <taxon>Bryophyta</taxon>
        <taxon>Sphagnophytina</taxon>
        <taxon>Sphagnopsida</taxon>
        <taxon>Sphagnales</taxon>
        <taxon>Sphagnaceae</taxon>
        <taxon>Sphagnum</taxon>
    </lineage>
</organism>
<sequence>MDWKPFAVAIMDAQFVQGGLASMIAGYATHPLDLIKVRMQLQGEVAAVTSLAYALEGKPVRIAMPRIGPVGMCMNVVQTEGIRALYSGVSASVLRQFLYSSTRIGLYEHLKMQWRDPRQQQQQGTGLPLVKKVTAALLAGAAGAAVGNPADLAMVRMQADGRLPSHLRRNYKSVTDALVRMVRQDGLKSLWRGSATTVTRAMLVTAAQLATYDQITEAITLHKLVPQGLATQVVASCSAGVLASMVATPVDVVKTRVMNQRIRAGEPPPYTGALDCAFKTVRSEGPMALYKGFIPTVTRQGPFAIVMFLSLEQMRKILQNF</sequence>
<dbReference type="InterPro" id="IPR023395">
    <property type="entry name" value="MCP_dom_sf"/>
</dbReference>
<evidence type="ECO:0000256" key="3">
    <source>
        <dbReference type="ARBA" id="ARBA00022448"/>
    </source>
</evidence>
<keyword evidence="6" id="KW-1133">Transmembrane helix</keyword>
<dbReference type="PANTHER" id="PTHR45618">
    <property type="entry name" value="MITOCHONDRIAL DICARBOXYLATE CARRIER-RELATED"/>
    <property type="match status" value="1"/>
</dbReference>
<evidence type="ECO:0000256" key="2">
    <source>
        <dbReference type="ARBA" id="ARBA00006375"/>
    </source>
</evidence>
<dbReference type="InterPro" id="IPR050391">
    <property type="entry name" value="Mito_Metabolite_Transporter"/>
</dbReference>
<dbReference type="InterPro" id="IPR018108">
    <property type="entry name" value="MCP_transmembrane"/>
</dbReference>
<protein>
    <submittedName>
        <fullName evidence="10">Uncharacterized protein</fullName>
    </submittedName>
</protein>
<reference evidence="10 11" key="1">
    <citation type="submission" date="2024-02" db="EMBL/GenBank/DDBJ databases">
        <authorList>
            <consortium name="ELIXIR-Norway"/>
            <consortium name="Elixir Norway"/>
        </authorList>
    </citation>
    <scope>NUCLEOTIDE SEQUENCE [LARGE SCALE GENOMIC DNA]</scope>
</reference>
<evidence type="ECO:0000256" key="8">
    <source>
        <dbReference type="PROSITE-ProRule" id="PRU00282"/>
    </source>
</evidence>
<evidence type="ECO:0000256" key="5">
    <source>
        <dbReference type="ARBA" id="ARBA00022737"/>
    </source>
</evidence>